<dbReference type="EMBL" id="DF968182">
    <property type="protein sequence ID" value="GAP41978.1"/>
    <property type="molecule type" value="Genomic_DNA"/>
</dbReference>
<dbReference type="Proteomes" id="UP000053091">
    <property type="component" value="Unassembled WGS sequence"/>
</dbReference>
<name>A0A0S7BNG7_9BACT</name>
<dbReference type="AlphaFoldDB" id="A0A0S7BNG7"/>
<accession>A0A0S7BNG7</accession>
<proteinExistence type="predicted"/>
<organism evidence="1">
    <name type="scientific">Lentimicrobium saccharophilum</name>
    <dbReference type="NCBI Taxonomy" id="1678841"/>
    <lineage>
        <taxon>Bacteria</taxon>
        <taxon>Pseudomonadati</taxon>
        <taxon>Bacteroidota</taxon>
        <taxon>Bacteroidia</taxon>
        <taxon>Bacteroidales</taxon>
        <taxon>Lentimicrobiaceae</taxon>
        <taxon>Lentimicrobium</taxon>
    </lineage>
</organism>
<evidence type="ECO:0000313" key="2">
    <source>
        <dbReference type="Proteomes" id="UP000053091"/>
    </source>
</evidence>
<sequence length="58" mass="6555">MQTPFRQKKSPAYAEHFYFAGVLAGLSQSRERPAFGSGWSLALTSETVTYREPEYPVL</sequence>
<protein>
    <submittedName>
        <fullName evidence="1">Uncharacterized protein</fullName>
    </submittedName>
</protein>
<gene>
    <name evidence="1" type="ORF">TBC1_11106</name>
</gene>
<evidence type="ECO:0000313" key="1">
    <source>
        <dbReference type="EMBL" id="GAP41978.1"/>
    </source>
</evidence>
<reference evidence="1" key="1">
    <citation type="journal article" date="2015" name="Genome Announc.">
        <title>Draft Genome Sequence of Bacteroidales Strain TBC1, a Novel Isolate from a Methanogenic Wastewater Treatment System.</title>
        <authorList>
            <person name="Tourlousse D.M."/>
            <person name="Matsuura N."/>
            <person name="Sun L."/>
            <person name="Toyonaga M."/>
            <person name="Kuroda K."/>
            <person name="Ohashi A."/>
            <person name="Cruz R."/>
            <person name="Yamaguchi T."/>
            <person name="Sekiguchi Y."/>
        </authorList>
    </citation>
    <scope>NUCLEOTIDE SEQUENCE [LARGE SCALE GENOMIC DNA]</scope>
    <source>
        <strain evidence="1">TBC1</strain>
    </source>
</reference>
<keyword evidence="2" id="KW-1185">Reference proteome</keyword>